<dbReference type="EMBL" id="VYXP01000005">
    <property type="protein sequence ID" value="KAA9131627.1"/>
    <property type="molecule type" value="Genomic_DNA"/>
</dbReference>
<feature type="signal peptide" evidence="1">
    <location>
        <begin position="1"/>
        <end position="19"/>
    </location>
</feature>
<accession>A0A5N0TC19</accession>
<evidence type="ECO:0000313" key="2">
    <source>
        <dbReference type="EMBL" id="KAA9131627.1"/>
    </source>
</evidence>
<proteinExistence type="predicted"/>
<organism evidence="2 3">
    <name type="scientific">Marinihelvus fidelis</name>
    <dbReference type="NCBI Taxonomy" id="2613842"/>
    <lineage>
        <taxon>Bacteria</taxon>
        <taxon>Pseudomonadati</taxon>
        <taxon>Pseudomonadota</taxon>
        <taxon>Gammaproteobacteria</taxon>
        <taxon>Chromatiales</taxon>
        <taxon>Wenzhouxiangellaceae</taxon>
        <taxon>Marinihelvus</taxon>
    </lineage>
</organism>
<name>A0A5N0TC19_9GAMM</name>
<reference evidence="2 3" key="1">
    <citation type="submission" date="2019-09" db="EMBL/GenBank/DDBJ databases">
        <title>Wenzhouxiangella sp. Genome sequencing and assembly.</title>
        <authorList>
            <person name="Zhang R."/>
        </authorList>
    </citation>
    <scope>NUCLEOTIDE SEQUENCE [LARGE SCALE GENOMIC DNA]</scope>
    <source>
        <strain evidence="2 3">W260</strain>
    </source>
</reference>
<comment type="caution">
    <text evidence="2">The sequence shown here is derived from an EMBL/GenBank/DDBJ whole genome shotgun (WGS) entry which is preliminary data.</text>
</comment>
<evidence type="ECO:0008006" key="4">
    <source>
        <dbReference type="Google" id="ProtNLM"/>
    </source>
</evidence>
<gene>
    <name evidence="2" type="ORF">F3N42_09940</name>
</gene>
<dbReference type="RefSeq" id="WP_150864300.1">
    <property type="nucleotide sequence ID" value="NZ_VYXP01000005.1"/>
</dbReference>
<protein>
    <recommendedName>
        <fullName evidence="4">Lipoprotein</fullName>
    </recommendedName>
</protein>
<keyword evidence="3" id="KW-1185">Reference proteome</keyword>
<dbReference type="PROSITE" id="PS51257">
    <property type="entry name" value="PROKAR_LIPOPROTEIN"/>
    <property type="match status" value="1"/>
</dbReference>
<evidence type="ECO:0000313" key="3">
    <source>
        <dbReference type="Proteomes" id="UP000325372"/>
    </source>
</evidence>
<feature type="chain" id="PRO_5024434640" description="Lipoprotein" evidence="1">
    <location>
        <begin position="20"/>
        <end position="159"/>
    </location>
</feature>
<dbReference type="AlphaFoldDB" id="A0A5N0TC19"/>
<sequence length="159" mass="16377">MTRRGGVLALALLGATLLAACGDSGGPDPCRDHYQVHPGHADAVARLTLDFDDNGSVRGRFSPSADLPAGALEQLAATGALFTAGDAGACSSGVEMADGGEALEFDMTCEGEDVIKTLNVTAFDTLPALDEVLVRVTTPATTKTFAILRACPAPLYRLQ</sequence>
<keyword evidence="1" id="KW-0732">Signal</keyword>
<evidence type="ECO:0000256" key="1">
    <source>
        <dbReference type="SAM" id="SignalP"/>
    </source>
</evidence>
<dbReference type="Proteomes" id="UP000325372">
    <property type="component" value="Unassembled WGS sequence"/>
</dbReference>